<dbReference type="GO" id="GO:0004672">
    <property type="term" value="F:protein kinase activity"/>
    <property type="evidence" value="ECO:0007669"/>
    <property type="project" value="InterPro"/>
</dbReference>
<dbReference type="Gene3D" id="1.10.510.10">
    <property type="entry name" value="Transferase(Phosphotransferase) domain 1"/>
    <property type="match status" value="1"/>
</dbReference>
<keyword evidence="2" id="KW-0547">Nucleotide-binding</keyword>
<dbReference type="Gene3D" id="3.30.200.20">
    <property type="entry name" value="Phosphorylase Kinase, domain 1"/>
    <property type="match status" value="1"/>
</dbReference>
<dbReference type="EMBL" id="GIBP01002914">
    <property type="protein sequence ID" value="NDV31883.1"/>
    <property type="molecule type" value="Transcribed_RNA"/>
</dbReference>
<dbReference type="PANTHER" id="PTHR27001">
    <property type="entry name" value="OS01G0253100 PROTEIN"/>
    <property type="match status" value="1"/>
</dbReference>
<organism evidence="7">
    <name type="scientific">Arcella intermedia</name>
    <dbReference type="NCBI Taxonomy" id="1963864"/>
    <lineage>
        <taxon>Eukaryota</taxon>
        <taxon>Amoebozoa</taxon>
        <taxon>Tubulinea</taxon>
        <taxon>Elardia</taxon>
        <taxon>Arcellinida</taxon>
        <taxon>Sphaerothecina</taxon>
        <taxon>Arcellidae</taxon>
        <taxon>Arcella</taxon>
    </lineage>
</organism>
<dbReference type="SUPFAM" id="SSF55550">
    <property type="entry name" value="SH2 domain"/>
    <property type="match status" value="1"/>
</dbReference>
<evidence type="ECO:0000256" key="4">
    <source>
        <dbReference type="ARBA" id="ARBA00022840"/>
    </source>
</evidence>
<sequence length="416" mass="47904">MRIRLRAKDCYAKQYPMEEFKKLIGGTDPYDFLLNESRKLSQCTHLNLAEFHGVCLDKNLMIVREYFPNGSLEDILFPKDNKKKYKLSFWRKMNIAQCVASTLEYVFKEKFTNPNLKFSNILFNQMWDVKLADQDYLCLKPQSTAPTQSALLHDYGKFLVSLFTETYIPSDISDTDLRELVPQQYPSKLRSLINECLTQTTITTFAQVVSSNGVVFDDIFFEASVDSAEICASLWESLTEDHENTNGLPWDVFLPAFCSLIALPFEKEKANNLEFLCLKEMFDVPKNADLVTISSFERVIKCIGPFLEGTEIVHQVKALLEMTWFAGNLTATEAEHQLQSLPNKTFIVRFSGNTGEYSISFKQNNQVLHSRVPVNAKYNLHQYVKLIEHRKKFIPPAQSRYKLGSAPSIFPYCFIR</sequence>
<dbReference type="GO" id="GO:0005524">
    <property type="term" value="F:ATP binding"/>
    <property type="evidence" value="ECO:0007669"/>
    <property type="project" value="UniProtKB-KW"/>
</dbReference>
<dbReference type="SMART" id="SM00252">
    <property type="entry name" value="SH2"/>
    <property type="match status" value="1"/>
</dbReference>
<dbReference type="Pfam" id="PF00017">
    <property type="entry name" value="SH2"/>
    <property type="match status" value="1"/>
</dbReference>
<dbReference type="InterPro" id="IPR000980">
    <property type="entry name" value="SH2"/>
</dbReference>
<evidence type="ECO:0000256" key="1">
    <source>
        <dbReference type="ARBA" id="ARBA00022679"/>
    </source>
</evidence>
<dbReference type="Gene3D" id="3.30.505.10">
    <property type="entry name" value="SH2 domain"/>
    <property type="match status" value="1"/>
</dbReference>
<keyword evidence="5" id="KW-0727">SH2 domain</keyword>
<keyword evidence="3" id="KW-0418">Kinase</keyword>
<proteinExistence type="predicted"/>
<dbReference type="PANTHER" id="PTHR27001:SF931">
    <property type="entry name" value="OS11G0664100 PROTEIN"/>
    <property type="match status" value="1"/>
</dbReference>
<keyword evidence="1" id="KW-0808">Transferase</keyword>
<dbReference type="PROSITE" id="PS50001">
    <property type="entry name" value="SH2"/>
    <property type="match status" value="1"/>
</dbReference>
<dbReference type="InterPro" id="IPR036860">
    <property type="entry name" value="SH2_dom_sf"/>
</dbReference>
<dbReference type="SUPFAM" id="SSF56112">
    <property type="entry name" value="Protein kinase-like (PK-like)"/>
    <property type="match status" value="1"/>
</dbReference>
<feature type="domain" description="SH2" evidence="6">
    <location>
        <begin position="324"/>
        <end position="372"/>
    </location>
</feature>
<name>A0A6B2L4B0_9EUKA</name>
<dbReference type="Pfam" id="PF07714">
    <property type="entry name" value="PK_Tyr_Ser-Thr"/>
    <property type="match status" value="1"/>
</dbReference>
<evidence type="ECO:0000256" key="5">
    <source>
        <dbReference type="PROSITE-ProRule" id="PRU00191"/>
    </source>
</evidence>
<dbReference type="InterPro" id="IPR001245">
    <property type="entry name" value="Ser-Thr/Tyr_kinase_cat_dom"/>
</dbReference>
<dbReference type="AlphaFoldDB" id="A0A6B2L4B0"/>
<keyword evidence="4" id="KW-0067">ATP-binding</keyword>
<evidence type="ECO:0000313" key="7">
    <source>
        <dbReference type="EMBL" id="NDV31883.1"/>
    </source>
</evidence>
<evidence type="ECO:0000256" key="3">
    <source>
        <dbReference type="ARBA" id="ARBA00022777"/>
    </source>
</evidence>
<evidence type="ECO:0000256" key="2">
    <source>
        <dbReference type="ARBA" id="ARBA00022741"/>
    </source>
</evidence>
<evidence type="ECO:0000259" key="6">
    <source>
        <dbReference type="PROSITE" id="PS50001"/>
    </source>
</evidence>
<protein>
    <recommendedName>
        <fullName evidence="6">SH2 domain-containing protein</fullName>
    </recommendedName>
</protein>
<dbReference type="InterPro" id="IPR011009">
    <property type="entry name" value="Kinase-like_dom_sf"/>
</dbReference>
<dbReference type="GO" id="GO:0005886">
    <property type="term" value="C:plasma membrane"/>
    <property type="evidence" value="ECO:0007669"/>
    <property type="project" value="TreeGrafter"/>
</dbReference>
<reference evidence="7" key="1">
    <citation type="journal article" date="2020" name="J. Eukaryot. Microbiol.">
        <title>De novo Sequencing, Assembly and Annotation of the Transcriptome for the Free-Living Testate Amoeba Arcella intermedia.</title>
        <authorList>
            <person name="Ribeiro G.M."/>
            <person name="Porfirio-Sousa A.L."/>
            <person name="Maurer-Alcala X.X."/>
            <person name="Katz L.A."/>
            <person name="Lahr D.J.G."/>
        </authorList>
    </citation>
    <scope>NUCLEOTIDE SEQUENCE</scope>
</reference>
<accession>A0A6B2L4B0</accession>